<dbReference type="EMBL" id="CH954178">
    <property type="protein sequence ID" value="EDV52159.1"/>
    <property type="molecule type" value="Genomic_DNA"/>
</dbReference>
<feature type="region of interest" description="Disordered" evidence="1">
    <location>
        <begin position="42"/>
        <end position="112"/>
    </location>
</feature>
<evidence type="ECO:0000313" key="4">
    <source>
        <dbReference type="Proteomes" id="UP000008711"/>
    </source>
</evidence>
<feature type="chain" id="PRO_5002794663" evidence="2">
    <location>
        <begin position="20"/>
        <end position="112"/>
    </location>
</feature>
<dbReference type="AlphaFoldDB" id="B3NDM6"/>
<evidence type="ECO:0000256" key="2">
    <source>
        <dbReference type="SAM" id="SignalP"/>
    </source>
</evidence>
<gene>
    <name evidence="3" type="primary">Dere\GG15928</name>
    <name evidence="3" type="synonym">dere_GLEANR_15958</name>
    <name evidence="3" type="synonym">GG15928</name>
    <name evidence="3" type="ORF">Dere_GG15928</name>
</gene>
<name>B3NDM6_DROER</name>
<dbReference type="Proteomes" id="UP000008711">
    <property type="component" value="Unassembled WGS sequence"/>
</dbReference>
<keyword evidence="2" id="KW-0732">Signal</keyword>
<feature type="compositionally biased region" description="Acidic residues" evidence="1">
    <location>
        <begin position="45"/>
        <end position="87"/>
    </location>
</feature>
<dbReference type="KEGG" id="der:6544294"/>
<evidence type="ECO:0000313" key="3">
    <source>
        <dbReference type="EMBL" id="EDV52159.1"/>
    </source>
</evidence>
<accession>B3NDM6</accession>
<organism evidence="3 4">
    <name type="scientific">Drosophila erecta</name>
    <name type="common">Fruit fly</name>
    <dbReference type="NCBI Taxonomy" id="7220"/>
    <lineage>
        <taxon>Eukaryota</taxon>
        <taxon>Metazoa</taxon>
        <taxon>Ecdysozoa</taxon>
        <taxon>Arthropoda</taxon>
        <taxon>Hexapoda</taxon>
        <taxon>Insecta</taxon>
        <taxon>Pterygota</taxon>
        <taxon>Neoptera</taxon>
        <taxon>Endopterygota</taxon>
        <taxon>Diptera</taxon>
        <taxon>Brachycera</taxon>
        <taxon>Muscomorpha</taxon>
        <taxon>Ephydroidea</taxon>
        <taxon>Drosophilidae</taxon>
        <taxon>Drosophila</taxon>
        <taxon>Sophophora</taxon>
    </lineage>
</organism>
<proteinExistence type="predicted"/>
<dbReference type="HOGENOM" id="CLU_2186724_0_0_1"/>
<dbReference type="OMA" id="WEGSNDQ"/>
<feature type="signal peptide" evidence="2">
    <location>
        <begin position="1"/>
        <end position="19"/>
    </location>
</feature>
<reference evidence="3 4" key="2">
    <citation type="journal article" date="2008" name="Bioinformatics">
        <title>Assembly reconciliation.</title>
        <authorList>
            <person name="Zimin A.V."/>
            <person name="Smith D.R."/>
            <person name="Sutton G."/>
            <person name="Yorke J.A."/>
        </authorList>
    </citation>
    <scope>NUCLEOTIDE SEQUENCE [LARGE SCALE GENOMIC DNA]</scope>
    <source>
        <strain evidence="3 4">TSC#14021-0224.01</strain>
    </source>
</reference>
<evidence type="ECO:0000256" key="1">
    <source>
        <dbReference type="SAM" id="MobiDB-lite"/>
    </source>
</evidence>
<keyword evidence="4" id="KW-1185">Reference proteome</keyword>
<protein>
    <submittedName>
        <fullName evidence="3">Uncharacterized protein</fullName>
    </submittedName>
</protein>
<sequence>MQSSKVLFVFFGIIAMVIAVSLSSEVEGQGDDVISDRRFRWEFSNDSDESANDLQEDDDDDADADDDDADDDDENDDDSSSGEDEILIIEYPEGYESGSDESASDESASNES</sequence>
<reference evidence="3 4" key="1">
    <citation type="journal article" date="2007" name="Nature">
        <title>Evolution of genes and genomes on the Drosophila phylogeny.</title>
        <authorList>
            <consortium name="Drosophila 12 Genomes Consortium"/>
            <person name="Clark A.G."/>
            <person name="Eisen M.B."/>
            <person name="Smith D.R."/>
            <person name="Bergman C.M."/>
            <person name="Oliver B."/>
            <person name="Markow T.A."/>
            <person name="Kaufman T.C."/>
            <person name="Kellis M."/>
            <person name="Gelbart W."/>
            <person name="Iyer V.N."/>
            <person name="Pollard D.A."/>
            <person name="Sackton T.B."/>
            <person name="Larracuente A.M."/>
            <person name="Singh N.D."/>
            <person name="Abad J.P."/>
            <person name="Abt D.N."/>
            <person name="Adryan B."/>
            <person name="Aguade M."/>
            <person name="Akashi H."/>
            <person name="Anderson W.W."/>
            <person name="Aquadro C.F."/>
            <person name="Ardell D.H."/>
            <person name="Arguello R."/>
            <person name="Artieri C.G."/>
            <person name="Barbash D.A."/>
            <person name="Barker D."/>
            <person name="Barsanti P."/>
            <person name="Batterham P."/>
            <person name="Batzoglou S."/>
            <person name="Begun D."/>
            <person name="Bhutkar A."/>
            <person name="Blanco E."/>
            <person name="Bosak S.A."/>
            <person name="Bradley R.K."/>
            <person name="Brand A.D."/>
            <person name="Brent M.R."/>
            <person name="Brooks A.N."/>
            <person name="Brown R.H."/>
            <person name="Butlin R.K."/>
            <person name="Caggese C."/>
            <person name="Calvi B.R."/>
            <person name="Bernardo de Carvalho A."/>
            <person name="Caspi A."/>
            <person name="Castrezana S."/>
            <person name="Celniker S.E."/>
            <person name="Chang J.L."/>
            <person name="Chapple C."/>
            <person name="Chatterji S."/>
            <person name="Chinwalla A."/>
            <person name="Civetta A."/>
            <person name="Clifton S.W."/>
            <person name="Comeron J.M."/>
            <person name="Costello J.C."/>
            <person name="Coyne J.A."/>
            <person name="Daub J."/>
            <person name="David R.G."/>
            <person name="Delcher A.L."/>
            <person name="Delehaunty K."/>
            <person name="Do C.B."/>
            <person name="Ebling H."/>
            <person name="Edwards K."/>
            <person name="Eickbush T."/>
            <person name="Evans J.D."/>
            <person name="Filipski A."/>
            <person name="Findeiss S."/>
            <person name="Freyhult E."/>
            <person name="Fulton L."/>
            <person name="Fulton R."/>
            <person name="Garcia A.C."/>
            <person name="Gardiner A."/>
            <person name="Garfield D.A."/>
            <person name="Garvin B.E."/>
            <person name="Gibson G."/>
            <person name="Gilbert D."/>
            <person name="Gnerre S."/>
            <person name="Godfrey J."/>
            <person name="Good R."/>
            <person name="Gotea V."/>
            <person name="Gravely B."/>
            <person name="Greenberg A.J."/>
            <person name="Griffiths-Jones S."/>
            <person name="Gross S."/>
            <person name="Guigo R."/>
            <person name="Gustafson E.A."/>
            <person name="Haerty W."/>
            <person name="Hahn M.W."/>
            <person name="Halligan D.L."/>
            <person name="Halpern A.L."/>
            <person name="Halter G.M."/>
            <person name="Han M.V."/>
            <person name="Heger A."/>
            <person name="Hillier L."/>
            <person name="Hinrichs A.S."/>
            <person name="Holmes I."/>
            <person name="Hoskins R.A."/>
            <person name="Hubisz M.J."/>
            <person name="Hultmark D."/>
            <person name="Huntley M.A."/>
            <person name="Jaffe D.B."/>
            <person name="Jagadeeshan S."/>
            <person name="Jeck W.R."/>
            <person name="Johnson J."/>
            <person name="Jones C.D."/>
            <person name="Jordan W.C."/>
            <person name="Karpen G.H."/>
            <person name="Kataoka E."/>
            <person name="Keightley P.D."/>
            <person name="Kheradpour P."/>
            <person name="Kirkness E.F."/>
            <person name="Koerich L.B."/>
            <person name="Kristiansen K."/>
            <person name="Kudrna D."/>
            <person name="Kulathinal R.J."/>
            <person name="Kumar S."/>
            <person name="Kwok R."/>
            <person name="Lander E."/>
            <person name="Langley C.H."/>
            <person name="Lapoint R."/>
            <person name="Lazzaro B.P."/>
            <person name="Lee S.J."/>
            <person name="Levesque L."/>
            <person name="Li R."/>
            <person name="Lin C.F."/>
            <person name="Lin M.F."/>
            <person name="Lindblad-Toh K."/>
            <person name="Llopart A."/>
            <person name="Long M."/>
            <person name="Low L."/>
            <person name="Lozovsky E."/>
            <person name="Lu J."/>
            <person name="Luo M."/>
            <person name="Machado C.A."/>
            <person name="Makalowski W."/>
            <person name="Marzo M."/>
            <person name="Matsuda M."/>
            <person name="Matzkin L."/>
            <person name="McAllister B."/>
            <person name="McBride C.S."/>
            <person name="McKernan B."/>
            <person name="McKernan K."/>
            <person name="Mendez-Lago M."/>
            <person name="Minx P."/>
            <person name="Mollenhauer M.U."/>
            <person name="Montooth K."/>
            <person name="Mount S.M."/>
            <person name="Mu X."/>
            <person name="Myers E."/>
            <person name="Negre B."/>
            <person name="Newfeld S."/>
            <person name="Nielsen R."/>
            <person name="Noor M.A."/>
            <person name="O'Grady P."/>
            <person name="Pachter L."/>
            <person name="Papaceit M."/>
            <person name="Parisi M.J."/>
            <person name="Parisi M."/>
            <person name="Parts L."/>
            <person name="Pedersen J.S."/>
            <person name="Pesole G."/>
            <person name="Phillippy A.M."/>
            <person name="Ponting C.P."/>
            <person name="Pop M."/>
            <person name="Porcelli D."/>
            <person name="Powell J.R."/>
            <person name="Prohaska S."/>
            <person name="Pruitt K."/>
            <person name="Puig M."/>
            <person name="Quesneville H."/>
            <person name="Ram K.R."/>
            <person name="Rand D."/>
            <person name="Rasmussen M.D."/>
            <person name="Reed L.K."/>
            <person name="Reenan R."/>
            <person name="Reily A."/>
            <person name="Remington K.A."/>
            <person name="Rieger T.T."/>
            <person name="Ritchie M.G."/>
            <person name="Robin C."/>
            <person name="Rogers Y.H."/>
            <person name="Rohde C."/>
            <person name="Rozas J."/>
            <person name="Rubenfield M.J."/>
            <person name="Ruiz A."/>
            <person name="Russo S."/>
            <person name="Salzberg S.L."/>
            <person name="Sanchez-Gracia A."/>
            <person name="Saranga D.J."/>
            <person name="Sato H."/>
            <person name="Schaeffer S.W."/>
            <person name="Schatz M.C."/>
            <person name="Schlenke T."/>
            <person name="Schwartz R."/>
            <person name="Segarra C."/>
            <person name="Singh R.S."/>
            <person name="Sirot L."/>
            <person name="Sirota M."/>
            <person name="Sisneros N.B."/>
            <person name="Smith C.D."/>
            <person name="Smith T.F."/>
            <person name="Spieth J."/>
            <person name="Stage D.E."/>
            <person name="Stark A."/>
            <person name="Stephan W."/>
            <person name="Strausberg R.L."/>
            <person name="Strempel S."/>
            <person name="Sturgill D."/>
            <person name="Sutton G."/>
            <person name="Sutton G.G."/>
            <person name="Tao W."/>
            <person name="Teichmann S."/>
            <person name="Tobari Y.N."/>
            <person name="Tomimura Y."/>
            <person name="Tsolas J.M."/>
            <person name="Valente V.L."/>
            <person name="Venter E."/>
            <person name="Venter J.C."/>
            <person name="Vicario S."/>
            <person name="Vieira F.G."/>
            <person name="Vilella A.J."/>
            <person name="Villasante A."/>
            <person name="Walenz B."/>
            <person name="Wang J."/>
            <person name="Wasserman M."/>
            <person name="Watts T."/>
            <person name="Wilson D."/>
            <person name="Wilson R.K."/>
            <person name="Wing R.A."/>
            <person name="Wolfner M.F."/>
            <person name="Wong A."/>
            <person name="Wong G.K."/>
            <person name="Wu C.I."/>
            <person name="Wu G."/>
            <person name="Yamamoto D."/>
            <person name="Yang H.P."/>
            <person name="Yang S.P."/>
            <person name="Yorke J.A."/>
            <person name="Yoshida K."/>
            <person name="Zdobnov E."/>
            <person name="Zhang P."/>
            <person name="Zhang Y."/>
            <person name="Zimin A.V."/>
            <person name="Baldwin J."/>
            <person name="Abdouelleil A."/>
            <person name="Abdulkadir J."/>
            <person name="Abebe A."/>
            <person name="Abera B."/>
            <person name="Abreu J."/>
            <person name="Acer S.C."/>
            <person name="Aftuck L."/>
            <person name="Alexander A."/>
            <person name="An P."/>
            <person name="Anderson E."/>
            <person name="Anderson S."/>
            <person name="Arachi H."/>
            <person name="Azer M."/>
            <person name="Bachantsang P."/>
            <person name="Barry A."/>
            <person name="Bayul T."/>
            <person name="Berlin A."/>
            <person name="Bessette D."/>
            <person name="Bloom T."/>
            <person name="Blye J."/>
            <person name="Boguslavskiy L."/>
            <person name="Bonnet C."/>
            <person name="Boukhgalter B."/>
            <person name="Bourzgui I."/>
            <person name="Brown A."/>
            <person name="Cahill P."/>
            <person name="Channer S."/>
            <person name="Cheshatsang Y."/>
            <person name="Chuda L."/>
            <person name="Citroen M."/>
            <person name="Collymore A."/>
            <person name="Cooke P."/>
            <person name="Costello M."/>
            <person name="D'Aco K."/>
            <person name="Daza R."/>
            <person name="De Haan G."/>
            <person name="DeGray S."/>
            <person name="DeMaso C."/>
            <person name="Dhargay N."/>
            <person name="Dooley K."/>
            <person name="Dooley E."/>
            <person name="Doricent M."/>
            <person name="Dorje P."/>
            <person name="Dorjee K."/>
            <person name="Dupes A."/>
            <person name="Elong R."/>
            <person name="Falk J."/>
            <person name="Farina A."/>
            <person name="Faro S."/>
            <person name="Ferguson D."/>
            <person name="Fisher S."/>
            <person name="Foley C.D."/>
            <person name="Franke A."/>
            <person name="Friedrich D."/>
            <person name="Gadbois L."/>
            <person name="Gearin G."/>
            <person name="Gearin C.R."/>
            <person name="Giannoukos G."/>
            <person name="Goode T."/>
            <person name="Graham J."/>
            <person name="Grandbois E."/>
            <person name="Grewal S."/>
            <person name="Gyaltsen K."/>
            <person name="Hafez N."/>
            <person name="Hagos B."/>
            <person name="Hall J."/>
            <person name="Henson C."/>
            <person name="Hollinger A."/>
            <person name="Honan T."/>
            <person name="Huard M.D."/>
            <person name="Hughes L."/>
            <person name="Hurhula B."/>
            <person name="Husby M.E."/>
            <person name="Kamat A."/>
            <person name="Kanga B."/>
            <person name="Kashin S."/>
            <person name="Khazanovich D."/>
            <person name="Kisner P."/>
            <person name="Lance K."/>
            <person name="Lara M."/>
            <person name="Lee W."/>
            <person name="Lennon N."/>
            <person name="Letendre F."/>
            <person name="LeVine R."/>
            <person name="Lipovsky A."/>
            <person name="Liu X."/>
            <person name="Liu J."/>
            <person name="Liu S."/>
            <person name="Lokyitsang T."/>
            <person name="Lokyitsang Y."/>
            <person name="Lubonja R."/>
            <person name="Lui A."/>
            <person name="MacDonald P."/>
            <person name="Magnisalis V."/>
            <person name="Maru K."/>
            <person name="Matthews C."/>
            <person name="McCusker W."/>
            <person name="McDonough S."/>
            <person name="Mehta T."/>
            <person name="Meldrim J."/>
            <person name="Meneus L."/>
            <person name="Mihai O."/>
            <person name="Mihalev A."/>
            <person name="Mihova T."/>
            <person name="Mittelman R."/>
            <person name="Mlenga V."/>
            <person name="Montmayeur A."/>
            <person name="Mulrain L."/>
            <person name="Navidi A."/>
            <person name="Naylor J."/>
            <person name="Negash T."/>
            <person name="Nguyen T."/>
            <person name="Nguyen N."/>
            <person name="Nicol R."/>
            <person name="Norbu C."/>
            <person name="Norbu N."/>
            <person name="Novod N."/>
            <person name="O'Neill B."/>
            <person name="Osman S."/>
            <person name="Markiewicz E."/>
            <person name="Oyono O.L."/>
            <person name="Patti C."/>
            <person name="Phunkhang P."/>
            <person name="Pierre F."/>
            <person name="Priest M."/>
            <person name="Raghuraman S."/>
            <person name="Rege F."/>
            <person name="Reyes R."/>
            <person name="Rise C."/>
            <person name="Rogov P."/>
            <person name="Ross K."/>
            <person name="Ryan E."/>
            <person name="Settipalli S."/>
            <person name="Shea T."/>
            <person name="Sherpa N."/>
            <person name="Shi L."/>
            <person name="Shih D."/>
            <person name="Sparrow T."/>
            <person name="Spaulding J."/>
            <person name="Stalker J."/>
            <person name="Stange-Thomann N."/>
            <person name="Stavropoulos S."/>
            <person name="Stone C."/>
            <person name="Strader C."/>
            <person name="Tesfaye S."/>
            <person name="Thomson T."/>
            <person name="Thoulutsang Y."/>
            <person name="Thoulutsang D."/>
            <person name="Topham K."/>
            <person name="Topping I."/>
            <person name="Tsamla T."/>
            <person name="Vassiliev H."/>
            <person name="Vo A."/>
            <person name="Wangchuk T."/>
            <person name="Wangdi T."/>
            <person name="Weiand M."/>
            <person name="Wilkinson J."/>
            <person name="Wilson A."/>
            <person name="Yadav S."/>
            <person name="Young G."/>
            <person name="Yu Q."/>
            <person name="Zembek L."/>
            <person name="Zhong D."/>
            <person name="Zimmer A."/>
            <person name="Zwirko Z."/>
            <person name="Jaffe D.B."/>
            <person name="Alvarez P."/>
            <person name="Brockman W."/>
            <person name="Butler J."/>
            <person name="Chin C."/>
            <person name="Gnerre S."/>
            <person name="Grabherr M."/>
            <person name="Kleber M."/>
            <person name="Mauceli E."/>
            <person name="MacCallum I."/>
        </authorList>
    </citation>
    <scope>NUCLEOTIDE SEQUENCE [LARGE SCALE GENOMIC DNA]</scope>
    <source>
        <strain evidence="3 4">TSC#14021-0224.01</strain>
    </source>
</reference>
<dbReference type="OrthoDB" id="7870861at2759"/>